<proteinExistence type="predicted"/>
<accession>K0IK52</accession>
<evidence type="ECO:0000313" key="2">
    <source>
        <dbReference type="EMBL" id="AFU62921.1"/>
    </source>
</evidence>
<feature type="compositionally biased region" description="Acidic residues" evidence="1">
    <location>
        <begin position="25"/>
        <end position="35"/>
    </location>
</feature>
<dbReference type="OrthoDB" id="8998at10239"/>
<dbReference type="RefSeq" id="YP_006907047.1">
    <property type="nucleotide sequence ID" value="NC_018850.2"/>
</dbReference>
<feature type="compositionally biased region" description="Acidic residues" evidence="1">
    <location>
        <begin position="42"/>
        <end position="77"/>
    </location>
</feature>
<feature type="region of interest" description="Disordered" evidence="1">
    <location>
        <begin position="1"/>
        <end position="81"/>
    </location>
</feature>
<dbReference type="KEGG" id="vg:15486179"/>
<evidence type="ECO:0000313" key="3">
    <source>
        <dbReference type="Proteomes" id="UP000007008"/>
    </source>
</evidence>
<evidence type="ECO:0000256" key="1">
    <source>
        <dbReference type="SAM" id="MobiDB-lite"/>
    </source>
</evidence>
<dbReference type="Proteomes" id="UP000007008">
    <property type="component" value="Segment"/>
</dbReference>
<reference evidence="2 3" key="1">
    <citation type="journal article" date="2013" name="Genome Announc.">
        <title>Complete Genome Sequence of the Pseudomonas fluorescens Bacteriophage UFV-P2.</title>
        <authorList>
            <person name="Eller M.R."/>
            <person name="Salgado R.L."/>
            <person name="Vidigal P.M."/>
            <person name="Alves M.P."/>
            <person name="Dias R.S."/>
            <person name="de Oliveira L.L."/>
            <person name="da Silva C.C."/>
            <person name="de Carvalho A.F."/>
            <person name="De Paula S.O."/>
        </authorList>
    </citation>
    <scope>NUCLEOTIDE SEQUENCE [LARGE SCALE GENOMIC DNA]</scope>
</reference>
<keyword evidence="3" id="KW-1185">Reference proteome</keyword>
<sequence length="328" mass="36189">MDGEDNAPSQGEILDAFEGLFTEEPTVDEPIDDSTADVPDAGTDDSDEPVAGADDGEDEGAGDADAGDPELSDDPGDTDGQLFEIDIGDEVYEVNLEELKSGYLRQEEFVNRQTALENDYLAKFEEVDAERSKLIEEIEQYAVIAIAGANQYKNINWDALRQQDPAKYQTLRLEALEAQERADGLAKRRSDLKAIANQREQILHQARVKHQTELAQKLIPEMAEADWAERMFKYGATVGYTPEDIGNIADARQLAVLNAARLWSESQVRRKAAAAKKDPVEVPEAIRPAARQSGTPEQSKQIKTALNRLRKDQSVDAAANYFLASGTF</sequence>
<name>K0IK52_9CAUD</name>
<dbReference type="EMBL" id="JX863101">
    <property type="protein sequence ID" value="AFU62921.1"/>
    <property type="molecule type" value="Genomic_DNA"/>
</dbReference>
<dbReference type="GeneID" id="15486179"/>
<feature type="region of interest" description="Disordered" evidence="1">
    <location>
        <begin position="274"/>
        <end position="301"/>
    </location>
</feature>
<feature type="compositionally biased region" description="Polar residues" evidence="1">
    <location>
        <begin position="292"/>
        <end position="301"/>
    </location>
</feature>
<protein>
    <submittedName>
        <fullName evidence="2">Scaffolding protein</fullName>
    </submittedName>
</protein>
<organism evidence="2 3">
    <name type="scientific">Pseudomonas phage UFV-P2</name>
    <dbReference type="NCBI Taxonomy" id="1235661"/>
    <lineage>
        <taxon>Viruses</taxon>
        <taxon>Duplodnaviria</taxon>
        <taxon>Heunggongvirae</taxon>
        <taxon>Uroviricota</taxon>
        <taxon>Caudoviricetes</taxon>
        <taxon>Vicosavirus</taxon>
        <taxon>Vicosavirus UFVP2</taxon>
    </lineage>
</organism>